<dbReference type="InterPro" id="IPR039536">
    <property type="entry name" value="TetR_C_Proteobacteria"/>
</dbReference>
<accession>A0ABV7J212</accession>
<dbReference type="Proteomes" id="UP001595547">
    <property type="component" value="Unassembled WGS sequence"/>
</dbReference>
<feature type="DNA-binding region" description="H-T-H motif" evidence="2">
    <location>
        <begin position="35"/>
        <end position="54"/>
    </location>
</feature>
<dbReference type="Gene3D" id="1.10.357.10">
    <property type="entry name" value="Tetracycline Repressor, domain 2"/>
    <property type="match status" value="1"/>
</dbReference>
<dbReference type="PRINTS" id="PR00455">
    <property type="entry name" value="HTHTETR"/>
</dbReference>
<dbReference type="SUPFAM" id="SSF48498">
    <property type="entry name" value="Tetracyclin repressor-like, C-terminal domain"/>
    <property type="match status" value="1"/>
</dbReference>
<sequence length="219" mass="24430">MSALPQRELNRLAKQRRILDAALSVFAAEGYSGTSMDAIAAKAAVSKPTLYQYFGTKEQLFTEIMLAERNTMLLAFDHPGTDMVAELHHFAWHYADTVMRPEFLSLARLIIGEAQRFPEIGRAYQAAGPDRVLAGMITYLTRQRDAGKLTFDDAELAAEDLWGLILSAPRNQALHLPDRIPTKPELARYIHNGLRVFLKAYATDPAKDLAQLQTITGTK</sequence>
<evidence type="ECO:0000256" key="1">
    <source>
        <dbReference type="ARBA" id="ARBA00023125"/>
    </source>
</evidence>
<evidence type="ECO:0000259" key="3">
    <source>
        <dbReference type="PROSITE" id="PS50977"/>
    </source>
</evidence>
<proteinExistence type="predicted"/>
<dbReference type="PROSITE" id="PS01081">
    <property type="entry name" value="HTH_TETR_1"/>
    <property type="match status" value="1"/>
</dbReference>
<name>A0ABV7J212_9RHOB</name>
<dbReference type="Pfam" id="PF14246">
    <property type="entry name" value="TetR_C_7"/>
    <property type="match status" value="1"/>
</dbReference>
<dbReference type="Pfam" id="PF00440">
    <property type="entry name" value="TetR_N"/>
    <property type="match status" value="1"/>
</dbReference>
<protein>
    <submittedName>
        <fullName evidence="4">TetR/AcrR family transcriptional regulator</fullName>
    </submittedName>
</protein>
<dbReference type="InterPro" id="IPR009057">
    <property type="entry name" value="Homeodomain-like_sf"/>
</dbReference>
<evidence type="ECO:0000256" key="2">
    <source>
        <dbReference type="PROSITE-ProRule" id="PRU00335"/>
    </source>
</evidence>
<keyword evidence="1 2" id="KW-0238">DNA-binding</keyword>
<dbReference type="PROSITE" id="PS50977">
    <property type="entry name" value="HTH_TETR_2"/>
    <property type="match status" value="1"/>
</dbReference>
<keyword evidence="5" id="KW-1185">Reference proteome</keyword>
<dbReference type="PANTHER" id="PTHR30055">
    <property type="entry name" value="HTH-TYPE TRANSCRIPTIONAL REGULATOR RUTR"/>
    <property type="match status" value="1"/>
</dbReference>
<dbReference type="SUPFAM" id="SSF46689">
    <property type="entry name" value="Homeodomain-like"/>
    <property type="match status" value="1"/>
</dbReference>
<dbReference type="InterPro" id="IPR036271">
    <property type="entry name" value="Tet_transcr_reg_TetR-rel_C_sf"/>
</dbReference>
<comment type="caution">
    <text evidence="4">The sequence shown here is derived from an EMBL/GenBank/DDBJ whole genome shotgun (WGS) entry which is preliminary data.</text>
</comment>
<reference evidence="5" key="1">
    <citation type="journal article" date="2019" name="Int. J. Syst. Evol. Microbiol.">
        <title>The Global Catalogue of Microorganisms (GCM) 10K type strain sequencing project: providing services to taxonomists for standard genome sequencing and annotation.</title>
        <authorList>
            <consortium name="The Broad Institute Genomics Platform"/>
            <consortium name="The Broad Institute Genome Sequencing Center for Infectious Disease"/>
            <person name="Wu L."/>
            <person name="Ma J."/>
        </authorList>
    </citation>
    <scope>NUCLEOTIDE SEQUENCE [LARGE SCALE GENOMIC DNA]</scope>
    <source>
        <strain evidence="5">KCTC 52039</strain>
    </source>
</reference>
<evidence type="ECO:0000313" key="4">
    <source>
        <dbReference type="EMBL" id="MFC3181878.1"/>
    </source>
</evidence>
<gene>
    <name evidence="4" type="ORF">ACFOGH_12810</name>
</gene>
<dbReference type="EMBL" id="JBHRTO010000001">
    <property type="protein sequence ID" value="MFC3181878.1"/>
    <property type="molecule type" value="Genomic_DNA"/>
</dbReference>
<dbReference type="InterPro" id="IPR050109">
    <property type="entry name" value="HTH-type_TetR-like_transc_reg"/>
</dbReference>
<organism evidence="4 5">
    <name type="scientific">Cypionkella sinensis</name>
    <dbReference type="NCBI Taxonomy" id="1756043"/>
    <lineage>
        <taxon>Bacteria</taxon>
        <taxon>Pseudomonadati</taxon>
        <taxon>Pseudomonadota</taxon>
        <taxon>Alphaproteobacteria</taxon>
        <taxon>Rhodobacterales</taxon>
        <taxon>Paracoccaceae</taxon>
        <taxon>Cypionkella</taxon>
    </lineage>
</organism>
<dbReference type="RefSeq" id="WP_380073461.1">
    <property type="nucleotide sequence ID" value="NZ_JBHRTO010000001.1"/>
</dbReference>
<dbReference type="InterPro" id="IPR023772">
    <property type="entry name" value="DNA-bd_HTH_TetR-type_CS"/>
</dbReference>
<feature type="domain" description="HTH tetR-type" evidence="3">
    <location>
        <begin position="12"/>
        <end position="72"/>
    </location>
</feature>
<dbReference type="InterPro" id="IPR001647">
    <property type="entry name" value="HTH_TetR"/>
</dbReference>
<dbReference type="PANTHER" id="PTHR30055:SF146">
    <property type="entry name" value="HTH-TYPE TRANSCRIPTIONAL DUAL REGULATOR CECR"/>
    <property type="match status" value="1"/>
</dbReference>
<dbReference type="Gene3D" id="1.10.10.60">
    <property type="entry name" value="Homeodomain-like"/>
    <property type="match status" value="1"/>
</dbReference>
<evidence type="ECO:0000313" key="5">
    <source>
        <dbReference type="Proteomes" id="UP001595547"/>
    </source>
</evidence>